<gene>
    <name evidence="2" type="ORF">P7K49_001831</name>
</gene>
<keyword evidence="3" id="KW-1185">Reference proteome</keyword>
<accession>A0ABQ9WG29</accession>
<comment type="caution">
    <text evidence="2">The sequence shown here is derived from an EMBL/GenBank/DDBJ whole genome shotgun (WGS) entry which is preliminary data.</text>
</comment>
<evidence type="ECO:0000313" key="2">
    <source>
        <dbReference type="EMBL" id="KAK2120445.1"/>
    </source>
</evidence>
<reference evidence="2 3" key="1">
    <citation type="submission" date="2023-05" db="EMBL/GenBank/DDBJ databases">
        <title>B98-5 Cell Line De Novo Hybrid Assembly: An Optical Mapping Approach.</title>
        <authorList>
            <person name="Kananen K."/>
            <person name="Auerbach J.A."/>
            <person name="Kautto E."/>
            <person name="Blachly J.S."/>
        </authorList>
    </citation>
    <scope>NUCLEOTIDE SEQUENCE [LARGE SCALE GENOMIC DNA]</scope>
    <source>
        <strain evidence="2">B95-8</strain>
        <tissue evidence="2">Cell line</tissue>
    </source>
</reference>
<dbReference type="Proteomes" id="UP001266305">
    <property type="component" value="Unassembled WGS sequence"/>
</dbReference>
<proteinExistence type="predicted"/>
<organism evidence="2 3">
    <name type="scientific">Saguinus oedipus</name>
    <name type="common">Cotton-top tamarin</name>
    <name type="synonym">Oedipomidas oedipus</name>
    <dbReference type="NCBI Taxonomy" id="9490"/>
    <lineage>
        <taxon>Eukaryota</taxon>
        <taxon>Metazoa</taxon>
        <taxon>Chordata</taxon>
        <taxon>Craniata</taxon>
        <taxon>Vertebrata</taxon>
        <taxon>Euteleostomi</taxon>
        <taxon>Mammalia</taxon>
        <taxon>Eutheria</taxon>
        <taxon>Euarchontoglires</taxon>
        <taxon>Primates</taxon>
        <taxon>Haplorrhini</taxon>
        <taxon>Platyrrhini</taxon>
        <taxon>Cebidae</taxon>
        <taxon>Callitrichinae</taxon>
        <taxon>Saguinus</taxon>
    </lineage>
</organism>
<sequence length="108" mass="11676">MELCAPQEQDLCLAVSQDPRLHARTKDATKPSPCSLQGRTSASSGHVASAETAKKTKTLGFKFLARGLYSLQITAAHRCQLSKKDANAGRFLQALLHPEKRDKSPAST</sequence>
<dbReference type="EMBL" id="JASSZA010000001">
    <property type="protein sequence ID" value="KAK2120445.1"/>
    <property type="molecule type" value="Genomic_DNA"/>
</dbReference>
<name>A0ABQ9WG29_SAGOE</name>
<evidence type="ECO:0000256" key="1">
    <source>
        <dbReference type="SAM" id="MobiDB-lite"/>
    </source>
</evidence>
<feature type="compositionally biased region" description="Polar residues" evidence="1">
    <location>
        <begin position="32"/>
        <end position="46"/>
    </location>
</feature>
<feature type="region of interest" description="Disordered" evidence="1">
    <location>
        <begin position="22"/>
        <end position="53"/>
    </location>
</feature>
<protein>
    <submittedName>
        <fullName evidence="2">Uncharacterized protein</fullName>
    </submittedName>
</protein>
<evidence type="ECO:0000313" key="3">
    <source>
        <dbReference type="Proteomes" id="UP001266305"/>
    </source>
</evidence>